<feature type="coiled-coil region" evidence="1">
    <location>
        <begin position="109"/>
        <end position="175"/>
    </location>
</feature>
<evidence type="ECO:0000313" key="3">
    <source>
        <dbReference type="Proteomes" id="UP000748531"/>
    </source>
</evidence>
<evidence type="ECO:0000313" key="2">
    <source>
        <dbReference type="EMBL" id="KAF5399761.1"/>
    </source>
</evidence>
<protein>
    <submittedName>
        <fullName evidence="2">Uncharacterized protein</fullName>
    </submittedName>
</protein>
<gene>
    <name evidence="2" type="ORF">PHET_06881</name>
</gene>
<dbReference type="EMBL" id="LUCH01003754">
    <property type="protein sequence ID" value="KAF5399761.1"/>
    <property type="molecule type" value="Genomic_DNA"/>
</dbReference>
<accession>A0A8J4SW75</accession>
<sequence length="688" mass="80461">MNEPSRVFVKIEDPNNIPSFVTCAQDWLHNFQSDVDRAYQDKNVATDDRKVKFYLQKLLDLPNLLDCIDSDKKAKEKQLHETPIKLHLTFSYPYRSLVNEKSSIEQAEVQQISENTEKAMKDLAQLTDQLNEAELRHTLAVKRANETREELASEASRAQEELEETRRQLMVAMEAEPKLITDTQQLRERVQTIDKQVRKLADVLVERIDKMAEQQLERDALATKLVEEQSLAEQLARWLREKQHDLDTRMNGKLNRELEEYQRQYINLQQRHQQLTIEEGDIQADVKSYEDKKRQSEKAIERFKKDERTLKERLVQAIDSLATAESDFLRATSKHSKTKRELQQTLEEVTQSEDSMKRKVAQTEHRISEEGRFRAAILAKIKKDIVELEEAKQASIKRREELELNDAETDNTVSLLEQKVNVLRAEHADAVKVTTALEDELNTLTNAWNEERNGLLDNEERLRLSVMRAEENRSKLMTELSQMHTDSNRLSEKQKNLEQSISAILKMKFRAQTNIAELRCTLMELELVNRTRQQQLETLTMHMKESHRRWMERQSQQQELRKARQLTNNELKSEFTEVMNWNQNLAKQYKTNQQQHVKLTNSFYMAVGQLQCTQIEMCAGEQLLALSARAQRHASIDERRSRATVELQTVQLEAKLDATGCIIRAIHRLSGQRMVRQTDKPLPIQFVP</sequence>
<keyword evidence="3" id="KW-1185">Reference proteome</keyword>
<dbReference type="PANTHER" id="PTHR35088:SF1">
    <property type="entry name" value="COILED-COIL DOMAIN-CONTAINING PROTEIN 178"/>
    <property type="match status" value="1"/>
</dbReference>
<name>A0A8J4SW75_9TREM</name>
<evidence type="ECO:0000256" key="1">
    <source>
        <dbReference type="SAM" id="Coils"/>
    </source>
</evidence>
<comment type="caution">
    <text evidence="2">The sequence shown here is derived from an EMBL/GenBank/DDBJ whole genome shotgun (WGS) entry which is preliminary data.</text>
</comment>
<dbReference type="InterPro" id="IPR038826">
    <property type="entry name" value="CCDC178"/>
</dbReference>
<feature type="coiled-coil region" evidence="1">
    <location>
        <begin position="251"/>
        <end position="313"/>
    </location>
</feature>
<dbReference type="Proteomes" id="UP000748531">
    <property type="component" value="Unassembled WGS sequence"/>
</dbReference>
<reference evidence="2" key="1">
    <citation type="submission" date="2019-05" db="EMBL/GenBank/DDBJ databases">
        <title>Annotation for the trematode Paragonimus heterotremus.</title>
        <authorList>
            <person name="Choi Y.-J."/>
        </authorList>
    </citation>
    <scope>NUCLEOTIDE SEQUENCE</scope>
    <source>
        <strain evidence="2">LC</strain>
    </source>
</reference>
<dbReference type="OrthoDB" id="6274709at2759"/>
<feature type="coiled-coil region" evidence="1">
    <location>
        <begin position="339"/>
        <end position="405"/>
    </location>
</feature>
<organism evidence="2 3">
    <name type="scientific">Paragonimus heterotremus</name>
    <dbReference type="NCBI Taxonomy" id="100268"/>
    <lineage>
        <taxon>Eukaryota</taxon>
        <taxon>Metazoa</taxon>
        <taxon>Spiralia</taxon>
        <taxon>Lophotrochozoa</taxon>
        <taxon>Platyhelminthes</taxon>
        <taxon>Trematoda</taxon>
        <taxon>Digenea</taxon>
        <taxon>Plagiorchiida</taxon>
        <taxon>Troglotremata</taxon>
        <taxon>Troglotrematidae</taxon>
        <taxon>Paragonimus</taxon>
    </lineage>
</organism>
<proteinExistence type="predicted"/>
<keyword evidence="1" id="KW-0175">Coiled coil</keyword>
<dbReference type="AlphaFoldDB" id="A0A8J4SW75"/>
<dbReference type="PANTHER" id="PTHR35088">
    <property type="entry name" value="COILED-COIL DOMAIN-CONTAINING PROTEIN 178"/>
    <property type="match status" value="1"/>
</dbReference>